<sequence length="354" mass="40324">MKNKILVSSTNTLEGYEIKTYYGLCSERIVVGAGVFSEFFAGFTDLFGGRSRQFEERLKELYDSAMEKLTKTAASMGANALLGVTLDIDEISGKGTQMFMINASGTAVLVNRTSQDTNQEETLSEEKGKITGYDLRKEIIRRNVIKKLDESEHRDDVFEGLKTLINEDILLPIDYVLNLTNKETYRYARLSDTNFAEYLDLYYDEEFNKDLNEFLLKCHKYSNLYFEIYNLFAKPDYVLLVDLVDKLNVEVLIRSVVPVLLKYKSSYSEKDISSLEMIYEKLKKIRNTEIVEVSKSSFGKEVWVCGCGKKIDINSEYCNCTKGKNGLTAEENELIEKAIKQVGDIKDALGAELL</sequence>
<keyword evidence="4" id="KW-1185">Reference proteome</keyword>
<organism evidence="3 4">
    <name type="scientific">Clostridium punense</name>
    <dbReference type="NCBI Taxonomy" id="1054297"/>
    <lineage>
        <taxon>Bacteria</taxon>
        <taxon>Bacillati</taxon>
        <taxon>Bacillota</taxon>
        <taxon>Clostridia</taxon>
        <taxon>Eubacteriales</taxon>
        <taxon>Clostridiaceae</taxon>
        <taxon>Clostridium</taxon>
    </lineage>
</organism>
<dbReference type="Pfam" id="PF01906">
    <property type="entry name" value="YbjQ_1"/>
    <property type="match status" value="1"/>
</dbReference>
<evidence type="ECO:0000256" key="2">
    <source>
        <dbReference type="HAMAP-Rule" id="MF_00338"/>
    </source>
</evidence>
<dbReference type="RefSeq" id="WP_021283584.1">
    <property type="nucleotide sequence ID" value="NZ_JAGGLL010000002.1"/>
</dbReference>
<dbReference type="InterPro" id="IPR002765">
    <property type="entry name" value="UPF0145_YbjQ-like"/>
</dbReference>
<reference evidence="3 4" key="1">
    <citation type="submission" date="2021-03" db="EMBL/GenBank/DDBJ databases">
        <title>Genomic Encyclopedia of Type Strains, Phase IV (KMG-IV): sequencing the most valuable type-strain genomes for metagenomic binning, comparative biology and taxonomic classification.</title>
        <authorList>
            <person name="Goeker M."/>
        </authorList>
    </citation>
    <scope>NUCLEOTIDE SEQUENCE [LARGE SCALE GENOMIC DNA]</scope>
    <source>
        <strain evidence="3 4">DSM 28650</strain>
    </source>
</reference>
<dbReference type="Proteomes" id="UP001519308">
    <property type="component" value="Unassembled WGS sequence"/>
</dbReference>
<dbReference type="HAMAP" id="MF_00338">
    <property type="entry name" value="UPF0145"/>
    <property type="match status" value="1"/>
</dbReference>
<accession>A0ABS4JYI7</accession>
<evidence type="ECO:0000313" key="3">
    <source>
        <dbReference type="EMBL" id="MBP2020591.1"/>
    </source>
</evidence>
<name>A0ABS4JYI7_9CLOT</name>
<comment type="similarity">
    <text evidence="1 2">Belongs to the UPF0145 family.</text>
</comment>
<dbReference type="Gene3D" id="3.30.110.70">
    <property type="entry name" value="Hypothetical protein apc22750. Chain B"/>
    <property type="match status" value="1"/>
</dbReference>
<dbReference type="SUPFAM" id="SSF117782">
    <property type="entry name" value="YbjQ-like"/>
    <property type="match status" value="1"/>
</dbReference>
<evidence type="ECO:0000256" key="1">
    <source>
        <dbReference type="ARBA" id="ARBA00010751"/>
    </source>
</evidence>
<dbReference type="InterPro" id="IPR035439">
    <property type="entry name" value="UPF0145_dom_sf"/>
</dbReference>
<gene>
    <name evidence="3" type="ORF">J2Z44_000375</name>
</gene>
<evidence type="ECO:0000313" key="4">
    <source>
        <dbReference type="Proteomes" id="UP001519308"/>
    </source>
</evidence>
<proteinExistence type="inferred from homology"/>
<dbReference type="PANTHER" id="PTHR34068:SF1">
    <property type="entry name" value="UPF0145 PROTEIN YBJQ"/>
    <property type="match status" value="1"/>
</dbReference>
<comment type="caution">
    <text evidence="3">The sequence shown here is derived from an EMBL/GenBank/DDBJ whole genome shotgun (WGS) entry which is preliminary data.</text>
</comment>
<dbReference type="PANTHER" id="PTHR34068">
    <property type="entry name" value="UPF0145 PROTEIN YBJQ"/>
    <property type="match status" value="1"/>
</dbReference>
<dbReference type="EMBL" id="JAGGLL010000002">
    <property type="protein sequence ID" value="MBP2020591.1"/>
    <property type="molecule type" value="Genomic_DNA"/>
</dbReference>
<protein>
    <recommendedName>
        <fullName evidence="2">UPF0145 protein J2Z44_000375</fullName>
    </recommendedName>
</protein>